<dbReference type="Pfam" id="PF01161">
    <property type="entry name" value="PBP"/>
    <property type="match status" value="1"/>
</dbReference>
<dbReference type="Proteomes" id="UP001054837">
    <property type="component" value="Unassembled WGS sequence"/>
</dbReference>
<evidence type="ECO:0000313" key="1">
    <source>
        <dbReference type="EMBL" id="GIX85350.1"/>
    </source>
</evidence>
<protein>
    <submittedName>
        <fullName evidence="1">Protein D1</fullName>
    </submittedName>
</protein>
<name>A0AAV4NM18_9ARAC</name>
<dbReference type="PANTHER" id="PTHR11362">
    <property type="entry name" value="PHOSPHATIDYLETHANOLAMINE-BINDING PROTEIN"/>
    <property type="match status" value="1"/>
</dbReference>
<dbReference type="InterPro" id="IPR035810">
    <property type="entry name" value="PEBP_euk"/>
</dbReference>
<accession>A0AAV4NM18</accession>
<keyword evidence="2" id="KW-1185">Reference proteome</keyword>
<gene>
    <name evidence="1" type="primary">D1</name>
    <name evidence="1" type="ORF">CDAR_264611</name>
</gene>
<reference evidence="1 2" key="1">
    <citation type="submission" date="2021-06" db="EMBL/GenBank/DDBJ databases">
        <title>Caerostris darwini draft genome.</title>
        <authorList>
            <person name="Kono N."/>
            <person name="Arakawa K."/>
        </authorList>
    </citation>
    <scope>NUCLEOTIDE SEQUENCE [LARGE SCALE GENOMIC DNA]</scope>
</reference>
<dbReference type="AlphaFoldDB" id="A0AAV4NM18"/>
<dbReference type="CDD" id="cd00866">
    <property type="entry name" value="PEBP_euk"/>
    <property type="match status" value="1"/>
</dbReference>
<dbReference type="SUPFAM" id="SSF49777">
    <property type="entry name" value="PEBP-like"/>
    <property type="match status" value="1"/>
</dbReference>
<evidence type="ECO:0000313" key="2">
    <source>
        <dbReference type="Proteomes" id="UP001054837"/>
    </source>
</evidence>
<proteinExistence type="predicted"/>
<dbReference type="InterPro" id="IPR008914">
    <property type="entry name" value="PEBP"/>
</dbReference>
<dbReference type="EMBL" id="BPLQ01001782">
    <property type="protein sequence ID" value="GIX85350.1"/>
    <property type="molecule type" value="Genomic_DNA"/>
</dbReference>
<dbReference type="InterPro" id="IPR036610">
    <property type="entry name" value="PEBP-like_sf"/>
</dbReference>
<organism evidence="1 2">
    <name type="scientific">Caerostris darwini</name>
    <dbReference type="NCBI Taxonomy" id="1538125"/>
    <lineage>
        <taxon>Eukaryota</taxon>
        <taxon>Metazoa</taxon>
        <taxon>Ecdysozoa</taxon>
        <taxon>Arthropoda</taxon>
        <taxon>Chelicerata</taxon>
        <taxon>Arachnida</taxon>
        <taxon>Araneae</taxon>
        <taxon>Araneomorphae</taxon>
        <taxon>Entelegynae</taxon>
        <taxon>Araneoidea</taxon>
        <taxon>Araneidae</taxon>
        <taxon>Caerostris</taxon>
    </lineage>
</organism>
<dbReference type="PANTHER" id="PTHR11362:SF82">
    <property type="entry name" value="PHOSPHATIDYLETHANOLAMINE-BINDING PROTEIN 4"/>
    <property type="match status" value="1"/>
</dbReference>
<comment type="caution">
    <text evidence="1">The sequence shown here is derived from an EMBL/GenBank/DDBJ whole genome shotgun (WGS) entry which is preliminary data.</text>
</comment>
<dbReference type="Gene3D" id="3.90.280.10">
    <property type="entry name" value="PEBP-like"/>
    <property type="match status" value="1"/>
</dbReference>
<sequence>MKLHSVEANDVLDLMGLASSSLFHISYAMTVLSLDVRINARPFKDESLAKLDEELAAFSHDIPFDLPAISCSSDIHFGTRRSMRPEFFSGMRSCARLDTESSKKAVDGNIFFPYIEYDGHPVTCGTELNCSITRNMPTKVSFEADETKCYTLIMFDPDYPSRQNFTLSCFRHWLLENIEGGLISNGIEISPYHPPDSPAGSGFHRYLFLVYEQPENSELYDFCDDSIRTSFDVAGFVQERNLQGPVAGNFFLLQN</sequence>